<dbReference type="EMBL" id="PYDT01000001">
    <property type="protein sequence ID" value="THU74210.1"/>
    <property type="molecule type" value="Genomic_DNA"/>
</dbReference>
<evidence type="ECO:0000313" key="2">
    <source>
        <dbReference type="EMBL" id="THU74210.1"/>
    </source>
</evidence>
<sequence>MSNQTAEISGAEEMFKYLSRQQNELLHGSPHRAKQYHENGGSSNAQESAFYSRMDVIPSMFKFRDNIEAAAEAPGCSSYHGVPGNIYWFDKGLARRPPCTRRSMTYDPISLDMGTIPNGTIEI</sequence>
<keyword evidence="3" id="KW-1185">Reference proteome</keyword>
<comment type="caution">
    <text evidence="2">The sequence shown here is derived from an EMBL/GenBank/DDBJ whole genome shotgun (WGS) entry which is preliminary data.</text>
</comment>
<gene>
    <name evidence="2" type="ORF">C4D60_Mb04t30970</name>
</gene>
<name>A0A4S8KFW9_MUSBA</name>
<evidence type="ECO:0000313" key="3">
    <source>
        <dbReference type="Proteomes" id="UP000317650"/>
    </source>
</evidence>
<organism evidence="2 3">
    <name type="scientific">Musa balbisiana</name>
    <name type="common">Banana</name>
    <dbReference type="NCBI Taxonomy" id="52838"/>
    <lineage>
        <taxon>Eukaryota</taxon>
        <taxon>Viridiplantae</taxon>
        <taxon>Streptophyta</taxon>
        <taxon>Embryophyta</taxon>
        <taxon>Tracheophyta</taxon>
        <taxon>Spermatophyta</taxon>
        <taxon>Magnoliopsida</taxon>
        <taxon>Liliopsida</taxon>
        <taxon>Zingiberales</taxon>
        <taxon>Musaceae</taxon>
        <taxon>Musa</taxon>
    </lineage>
</organism>
<protein>
    <submittedName>
        <fullName evidence="2">Uncharacterized protein</fullName>
    </submittedName>
</protein>
<proteinExistence type="predicted"/>
<feature type="region of interest" description="Disordered" evidence="1">
    <location>
        <begin position="26"/>
        <end position="47"/>
    </location>
</feature>
<dbReference type="AlphaFoldDB" id="A0A4S8KFW9"/>
<dbReference type="Proteomes" id="UP000317650">
    <property type="component" value="Chromosome 4"/>
</dbReference>
<accession>A0A4S8KFW9</accession>
<evidence type="ECO:0000256" key="1">
    <source>
        <dbReference type="SAM" id="MobiDB-lite"/>
    </source>
</evidence>
<reference evidence="2 3" key="1">
    <citation type="journal article" date="2019" name="Nat. Plants">
        <title>Genome sequencing of Musa balbisiana reveals subgenome evolution and function divergence in polyploid bananas.</title>
        <authorList>
            <person name="Yao X."/>
        </authorList>
    </citation>
    <scope>NUCLEOTIDE SEQUENCE [LARGE SCALE GENOMIC DNA]</scope>
    <source>
        <strain evidence="3">cv. DH-PKW</strain>
        <tissue evidence="2">Leaves</tissue>
    </source>
</reference>